<keyword evidence="5" id="KW-0677">Repeat</keyword>
<reference evidence="16" key="1">
    <citation type="submission" date="2016-03" db="EMBL/GenBank/DDBJ databases">
        <authorList>
            <person name="Devillers Hugo."/>
        </authorList>
    </citation>
    <scope>NUCLEOTIDE SEQUENCE [LARGE SCALE GENOMIC DNA]</scope>
</reference>
<feature type="region of interest" description="Disordered" evidence="12">
    <location>
        <begin position="467"/>
        <end position="501"/>
    </location>
</feature>
<feature type="region of interest" description="Disordered" evidence="12">
    <location>
        <begin position="239"/>
        <end position="263"/>
    </location>
</feature>
<dbReference type="SMART" id="SM00726">
    <property type="entry name" value="UIM"/>
    <property type="match status" value="2"/>
</dbReference>
<dbReference type="Pfam" id="PF00790">
    <property type="entry name" value="VHS"/>
    <property type="match status" value="1"/>
</dbReference>
<feature type="domain" description="FYVE-type" evidence="13">
    <location>
        <begin position="173"/>
        <end position="233"/>
    </location>
</feature>
<evidence type="ECO:0000313" key="15">
    <source>
        <dbReference type="EMBL" id="SCV03907.1"/>
    </source>
</evidence>
<feature type="region of interest" description="Disordered" evidence="12">
    <location>
        <begin position="320"/>
        <end position="344"/>
    </location>
</feature>
<dbReference type="Gene3D" id="1.25.40.90">
    <property type="match status" value="1"/>
</dbReference>
<gene>
    <name evidence="15" type="ORF">LAME_0H14202G</name>
</gene>
<dbReference type="InterPro" id="IPR000306">
    <property type="entry name" value="Znf_FYVE"/>
</dbReference>
<organism evidence="15 16">
    <name type="scientific">Lachancea meyersii CBS 8951</name>
    <dbReference type="NCBI Taxonomy" id="1266667"/>
    <lineage>
        <taxon>Eukaryota</taxon>
        <taxon>Fungi</taxon>
        <taxon>Dikarya</taxon>
        <taxon>Ascomycota</taxon>
        <taxon>Saccharomycotina</taxon>
        <taxon>Saccharomycetes</taxon>
        <taxon>Saccharomycetales</taxon>
        <taxon>Saccharomycetaceae</taxon>
        <taxon>Lachancea</taxon>
    </lineage>
</organism>
<keyword evidence="8" id="KW-0862">Zinc</keyword>
<dbReference type="CDD" id="cd21385">
    <property type="entry name" value="GAT_Vps27"/>
    <property type="match status" value="1"/>
</dbReference>
<dbReference type="Pfam" id="PF01363">
    <property type="entry name" value="FYVE"/>
    <property type="match status" value="1"/>
</dbReference>
<feature type="compositionally biased region" description="Polar residues" evidence="12">
    <location>
        <begin position="527"/>
        <end position="538"/>
    </location>
</feature>
<comment type="subcellular location">
    <subcellularLocation>
        <location evidence="1 10">Endosome membrane</location>
        <topology evidence="1 10">Peripheral membrane protein</topology>
        <orientation evidence="1 10">Cytoplasmic side</orientation>
    </subcellularLocation>
</comment>
<dbReference type="PROSITE" id="PS50179">
    <property type="entry name" value="VHS"/>
    <property type="match status" value="1"/>
</dbReference>
<comment type="subunit">
    <text evidence="10">Component of the ESCRT-0 complex composed of HSE1 and VPS27.</text>
</comment>
<dbReference type="OrthoDB" id="957735at2759"/>
<evidence type="ECO:0000313" key="16">
    <source>
        <dbReference type="Proteomes" id="UP000191144"/>
    </source>
</evidence>
<dbReference type="InterPro" id="IPR008942">
    <property type="entry name" value="ENTH_VHS"/>
</dbReference>
<dbReference type="AlphaFoldDB" id="A0A1G4KH78"/>
<dbReference type="InterPro" id="IPR017073">
    <property type="entry name" value="HGS/VPS27"/>
</dbReference>
<comment type="function">
    <text evidence="10">Component of the ESCRT-0 complex which is the sorting receptor for ubiquitinated cargo proteins at the multivesicular body (MVB) and recruits ESCRT-I to the MVB outer membrane.</text>
</comment>
<dbReference type="InterPro" id="IPR013083">
    <property type="entry name" value="Znf_RING/FYVE/PHD"/>
</dbReference>
<dbReference type="GO" id="GO:0043130">
    <property type="term" value="F:ubiquitin binding"/>
    <property type="evidence" value="ECO:0007669"/>
    <property type="project" value="InterPro"/>
</dbReference>
<feature type="compositionally biased region" description="Polar residues" evidence="12">
    <location>
        <begin position="467"/>
        <end position="476"/>
    </location>
</feature>
<accession>A0A1G4KH78</accession>
<dbReference type="InterPro" id="IPR017455">
    <property type="entry name" value="Znf_FYVE-rel"/>
</dbReference>
<feature type="region of interest" description="Disordered" evidence="12">
    <location>
        <begin position="520"/>
        <end position="630"/>
    </location>
</feature>
<evidence type="ECO:0000256" key="10">
    <source>
        <dbReference type="PIRNR" id="PIRNR036956"/>
    </source>
</evidence>
<dbReference type="PIRSF" id="PIRSF036956">
    <property type="entry name" value="Hrs_Vps27"/>
    <property type="match status" value="1"/>
</dbReference>
<feature type="compositionally biased region" description="Basic residues" evidence="12">
    <location>
        <begin position="239"/>
        <end position="251"/>
    </location>
</feature>
<dbReference type="InterPro" id="IPR003903">
    <property type="entry name" value="UIM_dom"/>
</dbReference>
<evidence type="ECO:0000256" key="6">
    <source>
        <dbReference type="ARBA" id="ARBA00022753"/>
    </source>
</evidence>
<name>A0A1G4KH78_9SACH</name>
<evidence type="ECO:0000259" key="14">
    <source>
        <dbReference type="PROSITE" id="PS50179"/>
    </source>
</evidence>
<dbReference type="SUPFAM" id="SSF57903">
    <property type="entry name" value="FYVE/PHD zinc finger"/>
    <property type="match status" value="1"/>
</dbReference>
<dbReference type="SMART" id="SM00064">
    <property type="entry name" value="FYVE"/>
    <property type="match status" value="1"/>
</dbReference>
<dbReference type="PROSITE" id="PS50330">
    <property type="entry name" value="UIM"/>
    <property type="match status" value="2"/>
</dbReference>
<dbReference type="GO" id="GO:0032266">
    <property type="term" value="F:phosphatidylinositol-3-phosphate binding"/>
    <property type="evidence" value="ECO:0007669"/>
    <property type="project" value="UniProtKB-ARBA"/>
</dbReference>
<dbReference type="Gene3D" id="6.10.140.100">
    <property type="match status" value="1"/>
</dbReference>
<evidence type="ECO:0000256" key="2">
    <source>
        <dbReference type="ARBA" id="ARBA00008597"/>
    </source>
</evidence>
<feature type="domain" description="VHS" evidence="14">
    <location>
        <begin position="20"/>
        <end position="151"/>
    </location>
</feature>
<dbReference type="GO" id="GO:0033565">
    <property type="term" value="C:ESCRT-0 complex"/>
    <property type="evidence" value="ECO:0007669"/>
    <property type="project" value="TreeGrafter"/>
</dbReference>
<sequence>MSSQVATPAQLESLIQKATSESIPHGAVDLTVALEVSDVIKSRRIAPRDAMRCIKKRIMNTKSNPNTQLASWTLTEMCLKNCGTAFIREVCSREFMDPLERTILDNDGNEELELMCKGILQNLYTAFKNDSQLGYVSRVYQRLLSRGIDFPPSTASDLELAQAMFDSKAPADWVDSDVCMICSTRFTLLNRKHHCRSCGGIFCQEHSSNKIALPDLGLYEPVRVCDDCYREYDHKRLSDKKHQKKSKRSSKRSSQDVQEQEDEELRRAIELSLRESHASETFVPVVPAVPAEPKKATTAFTEEEQDEDLKAAIEASLREAEEQKKWQEAASSNPYIPPQPSFQQEVQRPTYELSASEEDDIYLFATLVERMKSQPASAVLGDTQLQQLYQKVMGSAPKLNYCLNDASKKYNTLVDVNSKISDIMNIYDSLLEKQLQSINLNQQYSLPQLPSDPYAYYNVAQQESPMRFAPTQQAASVSRLASDFTSTPKEPQSDRIPDSMPLVQNAPEKQEQRPNYADDLQGVALGSPQSNEKTTAQQRPYPDDIQELANVPSEPIYQEDVKRSKQSNKVPYPAEEESAEQSGNKIPANGDNKITNFDFPTVPLHQPPVKEDETVHSEDTQDREELLIEL</sequence>
<dbReference type="Pfam" id="PF21356">
    <property type="entry name" value="Vps27_GAT-like"/>
    <property type="match status" value="1"/>
</dbReference>
<keyword evidence="16" id="KW-1185">Reference proteome</keyword>
<dbReference type="SMART" id="SM00288">
    <property type="entry name" value="VHS"/>
    <property type="match status" value="1"/>
</dbReference>
<dbReference type="Gene3D" id="3.30.40.10">
    <property type="entry name" value="Zinc/RING finger domain, C3HC4 (zinc finger)"/>
    <property type="match status" value="1"/>
</dbReference>
<dbReference type="SUPFAM" id="SSF48464">
    <property type="entry name" value="ENTH/VHS domain"/>
    <property type="match status" value="1"/>
</dbReference>
<keyword evidence="9 10" id="KW-0472">Membrane</keyword>
<evidence type="ECO:0000256" key="3">
    <source>
        <dbReference type="ARBA" id="ARBA00017753"/>
    </source>
</evidence>
<dbReference type="GO" id="GO:0008270">
    <property type="term" value="F:zinc ion binding"/>
    <property type="evidence" value="ECO:0007669"/>
    <property type="project" value="UniProtKB-KW"/>
</dbReference>
<dbReference type="GO" id="GO:0006623">
    <property type="term" value="P:protein targeting to vacuole"/>
    <property type="evidence" value="ECO:0007669"/>
    <property type="project" value="TreeGrafter"/>
</dbReference>
<evidence type="ECO:0000256" key="9">
    <source>
        <dbReference type="ARBA" id="ARBA00023136"/>
    </source>
</evidence>
<evidence type="ECO:0000256" key="11">
    <source>
        <dbReference type="PROSITE-ProRule" id="PRU00091"/>
    </source>
</evidence>
<dbReference type="GO" id="GO:0010008">
    <property type="term" value="C:endosome membrane"/>
    <property type="evidence" value="ECO:0007669"/>
    <property type="project" value="UniProtKB-SubCell"/>
</dbReference>
<evidence type="ECO:0000259" key="13">
    <source>
        <dbReference type="PROSITE" id="PS50178"/>
    </source>
</evidence>
<keyword evidence="6 10" id="KW-0967">Endosome</keyword>
<keyword evidence="7 11" id="KW-0863">Zinc-finger</keyword>
<evidence type="ECO:0000256" key="4">
    <source>
        <dbReference type="ARBA" id="ARBA00022723"/>
    </source>
</evidence>
<dbReference type="Gene3D" id="1.20.5.1940">
    <property type="match status" value="1"/>
</dbReference>
<proteinExistence type="inferred from homology"/>
<evidence type="ECO:0000256" key="7">
    <source>
        <dbReference type="ARBA" id="ARBA00022771"/>
    </source>
</evidence>
<dbReference type="InterPro" id="IPR002014">
    <property type="entry name" value="VHS_dom"/>
</dbReference>
<evidence type="ECO:0000256" key="5">
    <source>
        <dbReference type="ARBA" id="ARBA00022737"/>
    </source>
</evidence>
<keyword evidence="4" id="KW-0479">Metal-binding</keyword>
<evidence type="ECO:0000256" key="1">
    <source>
        <dbReference type="ARBA" id="ARBA00004125"/>
    </source>
</evidence>
<feature type="compositionally biased region" description="Basic and acidic residues" evidence="12">
    <location>
        <begin position="608"/>
        <end position="630"/>
    </location>
</feature>
<evidence type="ECO:0000256" key="12">
    <source>
        <dbReference type="SAM" id="MobiDB-lite"/>
    </source>
</evidence>
<dbReference type="PANTHER" id="PTHR47794:SF1">
    <property type="entry name" value="VACUOLAR PROTEIN SORTING-ASSOCIATED PROTEIN 27"/>
    <property type="match status" value="1"/>
</dbReference>
<dbReference type="PROSITE" id="PS50178">
    <property type="entry name" value="ZF_FYVE"/>
    <property type="match status" value="1"/>
</dbReference>
<dbReference type="InterPro" id="IPR049425">
    <property type="entry name" value="Vps27_GAT-like"/>
</dbReference>
<dbReference type="Proteomes" id="UP000191144">
    <property type="component" value="Chromosome H"/>
</dbReference>
<protein>
    <recommendedName>
        <fullName evidence="3 10">Vacuolar protein sorting-associated protein 27</fullName>
    </recommendedName>
</protein>
<comment type="similarity">
    <text evidence="2 10">Belongs to the VPS27 family.</text>
</comment>
<dbReference type="CDD" id="cd16979">
    <property type="entry name" value="VHS_Vps27"/>
    <property type="match status" value="1"/>
</dbReference>
<evidence type="ECO:0000256" key="8">
    <source>
        <dbReference type="ARBA" id="ARBA00022833"/>
    </source>
</evidence>
<dbReference type="InterPro" id="IPR011011">
    <property type="entry name" value="Znf_FYVE_PHD"/>
</dbReference>
<dbReference type="EMBL" id="LT598480">
    <property type="protein sequence ID" value="SCV03907.1"/>
    <property type="molecule type" value="Genomic_DNA"/>
</dbReference>
<dbReference type="PANTHER" id="PTHR47794">
    <property type="entry name" value="VACUOLAR PROTEIN SORTING-ASSOCIATED PROTEIN 27"/>
    <property type="match status" value="1"/>
</dbReference>
<dbReference type="GO" id="GO:0043328">
    <property type="term" value="P:protein transport to vacuole involved in ubiquitin-dependent protein catabolic process via the multivesicular body sorting pathway"/>
    <property type="evidence" value="ECO:0007669"/>
    <property type="project" value="TreeGrafter"/>
</dbReference>